<feature type="compositionally biased region" description="Basic and acidic residues" evidence="1">
    <location>
        <begin position="119"/>
        <end position="129"/>
    </location>
</feature>
<organism evidence="2 3">
    <name type="scientific">Psilocybe cf. subviscida</name>
    <dbReference type="NCBI Taxonomy" id="2480587"/>
    <lineage>
        <taxon>Eukaryota</taxon>
        <taxon>Fungi</taxon>
        <taxon>Dikarya</taxon>
        <taxon>Basidiomycota</taxon>
        <taxon>Agaricomycotina</taxon>
        <taxon>Agaricomycetes</taxon>
        <taxon>Agaricomycetidae</taxon>
        <taxon>Agaricales</taxon>
        <taxon>Agaricineae</taxon>
        <taxon>Strophariaceae</taxon>
        <taxon>Psilocybe</taxon>
    </lineage>
</organism>
<dbReference type="EMBL" id="JAACJJ010000028">
    <property type="protein sequence ID" value="KAF5321701.1"/>
    <property type="molecule type" value="Genomic_DNA"/>
</dbReference>
<evidence type="ECO:0000256" key="1">
    <source>
        <dbReference type="SAM" id="MobiDB-lite"/>
    </source>
</evidence>
<evidence type="ECO:0000313" key="2">
    <source>
        <dbReference type="EMBL" id="KAF5321701.1"/>
    </source>
</evidence>
<proteinExistence type="predicted"/>
<gene>
    <name evidence="2" type="ORF">D9619_002249</name>
</gene>
<evidence type="ECO:0000313" key="3">
    <source>
        <dbReference type="Proteomes" id="UP000567179"/>
    </source>
</evidence>
<protein>
    <submittedName>
        <fullName evidence="2">Uncharacterized protein</fullName>
    </submittedName>
</protein>
<comment type="caution">
    <text evidence="2">The sequence shown here is derived from an EMBL/GenBank/DDBJ whole genome shotgun (WGS) entry which is preliminary data.</text>
</comment>
<name>A0A8H5F2W9_9AGAR</name>
<sequence>MYRQRPPAPPTRLTLLPRTTPTREQALLQGHTSSTFSFARNAQASTAAVGGVLEHSAPLVEYPCWCDGKYRVESERAVVVVIGSHFDLPGTSSDDASDCGSIGDPPSAGARRRACPRSAYHEASDSTHI</sequence>
<dbReference type="Proteomes" id="UP000567179">
    <property type="component" value="Unassembled WGS sequence"/>
</dbReference>
<keyword evidence="3" id="KW-1185">Reference proteome</keyword>
<reference evidence="2 3" key="1">
    <citation type="journal article" date="2020" name="ISME J.">
        <title>Uncovering the hidden diversity of litter-decomposition mechanisms in mushroom-forming fungi.</title>
        <authorList>
            <person name="Floudas D."/>
            <person name="Bentzer J."/>
            <person name="Ahren D."/>
            <person name="Johansson T."/>
            <person name="Persson P."/>
            <person name="Tunlid A."/>
        </authorList>
    </citation>
    <scope>NUCLEOTIDE SEQUENCE [LARGE SCALE GENOMIC DNA]</scope>
    <source>
        <strain evidence="2 3">CBS 101986</strain>
    </source>
</reference>
<dbReference type="AlphaFoldDB" id="A0A8H5F2W9"/>
<accession>A0A8H5F2W9</accession>
<feature type="region of interest" description="Disordered" evidence="1">
    <location>
        <begin position="88"/>
        <end position="129"/>
    </location>
</feature>